<organism evidence="3">
    <name type="scientific">Salmonella enterica subsp. enterica serovar London</name>
    <dbReference type="NCBI Taxonomy" id="149390"/>
    <lineage>
        <taxon>Bacteria</taxon>
        <taxon>Pseudomonadati</taxon>
        <taxon>Pseudomonadota</taxon>
        <taxon>Gammaproteobacteria</taxon>
        <taxon>Enterobacterales</taxon>
        <taxon>Enterobacteriaceae</taxon>
        <taxon>Salmonella</taxon>
    </lineage>
</organism>
<evidence type="ECO:0000259" key="2">
    <source>
        <dbReference type="Pfam" id="PF03432"/>
    </source>
</evidence>
<reference evidence="3" key="1">
    <citation type="submission" date="2018-07" db="EMBL/GenBank/DDBJ databases">
        <authorList>
            <consortium name="NARMS: The National Antimicrobial Resistance Monitoring System"/>
        </authorList>
    </citation>
    <scope>NUCLEOTIDE SEQUENCE</scope>
    <source>
        <strain evidence="3">FSIS11811398</strain>
    </source>
</reference>
<comment type="caution">
    <text evidence="3">The sequence shown here is derived from an EMBL/GenBank/DDBJ whole genome shotgun (WGS) entry which is preliminary data.</text>
</comment>
<feature type="domain" description="MobA/VirD2-like nuclease" evidence="2">
    <location>
        <begin position="53"/>
        <end position="126"/>
    </location>
</feature>
<protein>
    <submittedName>
        <fullName evidence="3">Relaxase</fullName>
    </submittedName>
</protein>
<evidence type="ECO:0000256" key="1">
    <source>
        <dbReference type="SAM" id="MobiDB-lite"/>
    </source>
</evidence>
<accession>A0A5X4WDP6</accession>
<feature type="region of interest" description="Disordered" evidence="1">
    <location>
        <begin position="366"/>
        <end position="386"/>
    </location>
</feature>
<proteinExistence type="predicted"/>
<dbReference type="EMBL" id="AAKSKZ010000109">
    <property type="protein sequence ID" value="ECV4728833.1"/>
    <property type="molecule type" value="Genomic_DNA"/>
</dbReference>
<feature type="region of interest" description="Disordered" evidence="1">
    <location>
        <begin position="277"/>
        <end position="297"/>
    </location>
</feature>
<dbReference type="InterPro" id="IPR005094">
    <property type="entry name" value="Endonuclease_MobA/VirD2"/>
</dbReference>
<dbReference type="AlphaFoldDB" id="A0A5X4WDP6"/>
<dbReference type="Pfam" id="PF03432">
    <property type="entry name" value="Relaxase"/>
    <property type="match status" value="1"/>
</dbReference>
<sequence length="523" mass="58680">MIVKIHSRGAGAGSGPVDYLLGKERDREKAVVLRGEPERIRQLIDGCDFARAYTSGVLSFREENLPDDEKERLMEEFEQTLLPGLDGDQYACLWVEHRDKDRLELNFVIPNIELQSGKRLQPYYDRADRPRVNAWQTLTNDRLNLDDPHDPARRRTLTPGNDLPGDRQKAAQTITDSLETMVAQGMIRDREDVVRALENGGLTVVRETKSSLSIADPDGGRNIRLKGALYERDFRFSESLRGDLEAAGTAYRGEREKRVCEARAIHQRGLEIKREEHQRRYPRAEHPADNPAAALGHDSADMDTGLWCAADRYSVGDTVVSGDTHRLTAGRDEQLQPAAYRPESEIGGGGGNTHGRHPEEQVLRGAAEEREGRRAVHLEKRQTGSDLHREIAPSVATEAPYGVFSDKDKQIHDRDRKTAAECVRALTGRLRDTTAGMAGQLRQLADHVHHYFRRADAQRPGVSALERAGGELAAAGHELNRSRQPLDAQVARLDRELAQKQERQKTRSFAPGRSRGHDHGMER</sequence>
<feature type="region of interest" description="Disordered" evidence="1">
    <location>
        <begin position="142"/>
        <end position="168"/>
    </location>
</feature>
<feature type="region of interest" description="Disordered" evidence="1">
    <location>
        <begin position="498"/>
        <end position="523"/>
    </location>
</feature>
<name>A0A5X4WDP6_SALET</name>
<feature type="compositionally biased region" description="Basic and acidic residues" evidence="1">
    <location>
        <begin position="277"/>
        <end position="288"/>
    </location>
</feature>
<feature type="compositionally biased region" description="Basic and acidic residues" evidence="1">
    <location>
        <begin position="143"/>
        <end position="153"/>
    </location>
</feature>
<gene>
    <name evidence="3" type="ORF">DUZ66_23015</name>
</gene>
<evidence type="ECO:0000313" key="3">
    <source>
        <dbReference type="EMBL" id="ECV4728833.1"/>
    </source>
</evidence>